<accession>A0ABV8C1T9</accession>
<keyword evidence="1" id="KW-0812">Transmembrane</keyword>
<feature type="transmembrane region" description="Helical" evidence="1">
    <location>
        <begin position="77"/>
        <end position="96"/>
    </location>
</feature>
<feature type="transmembrane region" description="Helical" evidence="1">
    <location>
        <begin position="192"/>
        <end position="214"/>
    </location>
</feature>
<evidence type="ECO:0000256" key="1">
    <source>
        <dbReference type="SAM" id="Phobius"/>
    </source>
</evidence>
<dbReference type="Pfam" id="PF12679">
    <property type="entry name" value="ABC2_membrane_2"/>
    <property type="match status" value="1"/>
</dbReference>
<feature type="transmembrane region" description="Helical" evidence="1">
    <location>
        <begin position="164"/>
        <end position="185"/>
    </location>
</feature>
<evidence type="ECO:0000313" key="2">
    <source>
        <dbReference type="EMBL" id="MFC3895881.1"/>
    </source>
</evidence>
<proteinExistence type="predicted"/>
<sequence>MIWVSWRRQRAQLLTLLGLLVVGAGVITLLRSNMLDAIASAQLTDCVTRPLQECTAPTGVIKNFYASWSDTMEKGEMLIIFAPALIGVFIGAPLFARELEQGTHVLAFTQSVSRTRWMASKLVIALVPALVLLAALQSLVTWWLSAAGSLGPLDGSPFSTGIFSISHVSPVAYALFAFALGTFIGVMSRRTLVAMTAGLGAFVAVRFALAGLAYRLLPTQRQEVTPDKELSARTDGSLVMNHGYLDAAGQPVPQDKVTALTEACKTVPQGQGTADTQQQFLECLPKSGLAKSFADYVPESLAWQAHLYDAAIFGVLAVALLAGTTWALRRQS</sequence>
<reference evidence="3" key="1">
    <citation type="journal article" date="2019" name="Int. J. Syst. Evol. Microbiol.">
        <title>The Global Catalogue of Microorganisms (GCM) 10K type strain sequencing project: providing services to taxonomists for standard genome sequencing and annotation.</title>
        <authorList>
            <consortium name="The Broad Institute Genomics Platform"/>
            <consortium name="The Broad Institute Genome Sequencing Center for Infectious Disease"/>
            <person name="Wu L."/>
            <person name="Ma J."/>
        </authorList>
    </citation>
    <scope>NUCLEOTIDE SEQUENCE [LARGE SCALE GENOMIC DNA]</scope>
    <source>
        <strain evidence="3">CGMCC 4.7405</strain>
    </source>
</reference>
<keyword evidence="1" id="KW-1133">Transmembrane helix</keyword>
<keyword evidence="3" id="KW-1185">Reference proteome</keyword>
<dbReference type="EMBL" id="JBHRZI010000027">
    <property type="protein sequence ID" value="MFC3895881.1"/>
    <property type="molecule type" value="Genomic_DNA"/>
</dbReference>
<dbReference type="Proteomes" id="UP001595690">
    <property type="component" value="Unassembled WGS sequence"/>
</dbReference>
<keyword evidence="1" id="KW-0472">Membrane</keyword>
<gene>
    <name evidence="2" type="ORF">ACFOWZ_30765</name>
</gene>
<organism evidence="2 3">
    <name type="scientific">Lentzea rhizosphaerae</name>
    <dbReference type="NCBI Taxonomy" id="2041025"/>
    <lineage>
        <taxon>Bacteria</taxon>
        <taxon>Bacillati</taxon>
        <taxon>Actinomycetota</taxon>
        <taxon>Actinomycetes</taxon>
        <taxon>Pseudonocardiales</taxon>
        <taxon>Pseudonocardiaceae</taxon>
        <taxon>Lentzea</taxon>
    </lineage>
</organism>
<feature type="transmembrane region" description="Helical" evidence="1">
    <location>
        <begin position="122"/>
        <end position="144"/>
    </location>
</feature>
<protein>
    <submittedName>
        <fullName evidence="2">ABC transporter permease</fullName>
    </submittedName>
</protein>
<evidence type="ECO:0000313" key="3">
    <source>
        <dbReference type="Proteomes" id="UP001595690"/>
    </source>
</evidence>
<comment type="caution">
    <text evidence="2">The sequence shown here is derived from an EMBL/GenBank/DDBJ whole genome shotgun (WGS) entry which is preliminary data.</text>
</comment>
<feature type="transmembrane region" description="Helical" evidence="1">
    <location>
        <begin position="12"/>
        <end position="30"/>
    </location>
</feature>
<name>A0ABV8C1T9_9PSEU</name>
<feature type="transmembrane region" description="Helical" evidence="1">
    <location>
        <begin position="310"/>
        <end position="328"/>
    </location>
</feature>
<dbReference type="RefSeq" id="WP_382377411.1">
    <property type="nucleotide sequence ID" value="NZ_JBHRZI010000027.1"/>
</dbReference>